<protein>
    <submittedName>
        <fullName evidence="2">Cro/Cl family transcriptional regulator</fullName>
    </submittedName>
</protein>
<dbReference type="EMBL" id="AAGLPX010000110">
    <property type="protein sequence ID" value="EBP4002169.1"/>
    <property type="molecule type" value="Genomic_DNA"/>
</dbReference>
<proteinExistence type="predicted"/>
<sequence length="200" mass="20226">MKNTILASVLALTAVSGSAMAAVTTGQLTFNWQGVIPTAPATSTAWAFVDSRDIPYIPGTEQLNISRTATGIKAVSGKAYDFFIVPITGAATPGTPVTRDTAKTLNSVNAFLGSDPVSGGLTGNKQLTLSTTQDAADGQIAVNINGTPLKVGSTAAVTVGKAGGKEEHVAIDMNASIVTADVKDGASLTFTAPVVFAVDI</sequence>
<organism evidence="2">
    <name type="scientific">Salmonella enterica I</name>
    <dbReference type="NCBI Taxonomy" id="59201"/>
    <lineage>
        <taxon>Bacteria</taxon>
        <taxon>Pseudomonadati</taxon>
        <taxon>Pseudomonadota</taxon>
        <taxon>Gammaproteobacteria</taxon>
        <taxon>Enterobacterales</taxon>
        <taxon>Enterobacteriaceae</taxon>
        <taxon>Salmonella</taxon>
    </lineage>
</organism>
<feature type="signal peptide" evidence="1">
    <location>
        <begin position="1"/>
        <end position="21"/>
    </location>
</feature>
<comment type="caution">
    <text evidence="2">The sequence shown here is derived from an EMBL/GenBank/DDBJ whole genome shotgun (WGS) entry which is preliminary data.</text>
</comment>
<dbReference type="Proteomes" id="UP000839575">
    <property type="component" value="Unassembled WGS sequence"/>
</dbReference>
<name>A0A5U3EP11_SALET</name>
<feature type="chain" id="PRO_5025027866" evidence="1">
    <location>
        <begin position="22"/>
        <end position="200"/>
    </location>
</feature>
<dbReference type="AlphaFoldDB" id="A0A5U3EP11"/>
<accession>A0A5U3EP11</accession>
<evidence type="ECO:0000313" key="2">
    <source>
        <dbReference type="EMBL" id="EBP4002169.1"/>
    </source>
</evidence>
<evidence type="ECO:0000256" key="1">
    <source>
        <dbReference type="SAM" id="SignalP"/>
    </source>
</evidence>
<reference evidence="2" key="1">
    <citation type="submission" date="2018-07" db="EMBL/GenBank/DDBJ databases">
        <authorList>
            <consortium name="GenomeTrakr network: Whole genome sequencing for foodborne pathogen traceback"/>
        </authorList>
    </citation>
    <scope>NUCLEOTIDE SEQUENCE [LARGE SCALE GENOMIC DNA]</scope>
    <source>
        <strain evidence="2">CFSAN002851</strain>
    </source>
</reference>
<keyword evidence="1" id="KW-0732">Signal</keyword>
<gene>
    <name evidence="2" type="ORF">S301_26845</name>
</gene>